<reference evidence="2" key="1">
    <citation type="journal article" date="2023" name="G3 (Bethesda)">
        <title>A reference genome for the long-term kleptoplast-retaining sea slug Elysia crispata morphotype clarki.</title>
        <authorList>
            <person name="Eastman K.E."/>
            <person name="Pendleton A.L."/>
            <person name="Shaikh M.A."/>
            <person name="Suttiyut T."/>
            <person name="Ogas R."/>
            <person name="Tomko P."/>
            <person name="Gavelis G."/>
            <person name="Widhalm J.R."/>
            <person name="Wisecaver J.H."/>
        </authorList>
    </citation>
    <scope>NUCLEOTIDE SEQUENCE</scope>
    <source>
        <strain evidence="2">ECLA1</strain>
    </source>
</reference>
<comment type="caution">
    <text evidence="2">The sequence shown here is derived from an EMBL/GenBank/DDBJ whole genome shotgun (WGS) entry which is preliminary data.</text>
</comment>
<dbReference type="Proteomes" id="UP001283361">
    <property type="component" value="Unassembled WGS sequence"/>
</dbReference>
<dbReference type="AlphaFoldDB" id="A0AAE0ZHI8"/>
<protein>
    <submittedName>
        <fullName evidence="2">Uncharacterized protein</fullName>
    </submittedName>
</protein>
<keyword evidence="3" id="KW-1185">Reference proteome</keyword>
<evidence type="ECO:0000313" key="3">
    <source>
        <dbReference type="Proteomes" id="UP001283361"/>
    </source>
</evidence>
<sequence length="100" mass="11239">MTHTRLDDGLNDRTCGDLLSNDTHSVGRWTERLKCGEQRVIVRAIATFALRSSWFGDIKTAKRVRGNLSKAKGEEKGKSCCSNLAQGKDGEKRDGEKWER</sequence>
<dbReference type="EMBL" id="JAWDGP010004054">
    <property type="protein sequence ID" value="KAK3768477.1"/>
    <property type="molecule type" value="Genomic_DNA"/>
</dbReference>
<feature type="compositionally biased region" description="Basic and acidic residues" evidence="1">
    <location>
        <begin position="88"/>
        <end position="100"/>
    </location>
</feature>
<gene>
    <name evidence="2" type="ORF">RRG08_060839</name>
</gene>
<name>A0AAE0ZHI8_9GAST</name>
<feature type="region of interest" description="Disordered" evidence="1">
    <location>
        <begin position="73"/>
        <end position="100"/>
    </location>
</feature>
<organism evidence="2 3">
    <name type="scientific">Elysia crispata</name>
    <name type="common">lettuce slug</name>
    <dbReference type="NCBI Taxonomy" id="231223"/>
    <lineage>
        <taxon>Eukaryota</taxon>
        <taxon>Metazoa</taxon>
        <taxon>Spiralia</taxon>
        <taxon>Lophotrochozoa</taxon>
        <taxon>Mollusca</taxon>
        <taxon>Gastropoda</taxon>
        <taxon>Heterobranchia</taxon>
        <taxon>Euthyneura</taxon>
        <taxon>Panpulmonata</taxon>
        <taxon>Sacoglossa</taxon>
        <taxon>Placobranchoidea</taxon>
        <taxon>Plakobranchidae</taxon>
        <taxon>Elysia</taxon>
    </lineage>
</organism>
<proteinExistence type="predicted"/>
<evidence type="ECO:0000313" key="2">
    <source>
        <dbReference type="EMBL" id="KAK3768477.1"/>
    </source>
</evidence>
<evidence type="ECO:0000256" key="1">
    <source>
        <dbReference type="SAM" id="MobiDB-lite"/>
    </source>
</evidence>
<accession>A0AAE0ZHI8</accession>